<dbReference type="AlphaFoldDB" id="A0A844EMM2"/>
<name>A0A844EMM2_9LACO</name>
<organism evidence="1 2">
    <name type="scientific">Lentilactobacillus parabuchneri</name>
    <dbReference type="NCBI Taxonomy" id="152331"/>
    <lineage>
        <taxon>Bacteria</taxon>
        <taxon>Bacillati</taxon>
        <taxon>Bacillota</taxon>
        <taxon>Bacilli</taxon>
        <taxon>Lactobacillales</taxon>
        <taxon>Lactobacillaceae</taxon>
        <taxon>Lentilactobacillus</taxon>
    </lineage>
</organism>
<reference evidence="1 2" key="1">
    <citation type="submission" date="2019-11" db="EMBL/GenBank/DDBJ databases">
        <title>Draft Genome Sequence of Plant Growth-Promoting Rhizosphere-Associated Bacteria.</title>
        <authorList>
            <person name="Vasilyev I.Y."/>
            <person name="Radchenko V."/>
            <person name="Ilnitskaya E.V."/>
        </authorList>
    </citation>
    <scope>NUCLEOTIDE SEQUENCE [LARGE SCALE GENOMIC DNA]</scope>
    <source>
        <strain evidence="1 2">VRA_07sq_f</strain>
    </source>
</reference>
<evidence type="ECO:0000313" key="2">
    <source>
        <dbReference type="Proteomes" id="UP000491237"/>
    </source>
</evidence>
<dbReference type="EMBL" id="WKKY01000412">
    <property type="protein sequence ID" value="MSE21418.1"/>
    <property type="molecule type" value="Genomic_DNA"/>
</dbReference>
<comment type="caution">
    <text evidence="1">The sequence shown here is derived from an EMBL/GenBank/DDBJ whole genome shotgun (WGS) entry which is preliminary data.</text>
</comment>
<protein>
    <submittedName>
        <fullName evidence="1">Histidinol-phosphate transaminase</fullName>
    </submittedName>
</protein>
<accession>A0A844EMM2</accession>
<gene>
    <name evidence="1" type="ORF">GKC44_09260</name>
</gene>
<dbReference type="Proteomes" id="UP000491237">
    <property type="component" value="Unassembled WGS sequence"/>
</dbReference>
<evidence type="ECO:0000313" key="1">
    <source>
        <dbReference type="EMBL" id="MSE21418.1"/>
    </source>
</evidence>
<sequence length="50" mass="5489">MVKEAVKHLKPYIPELTLAQLKEKVGLKQLVRLSANENAFGTSPDVAKAL</sequence>
<feature type="non-terminal residue" evidence="1">
    <location>
        <position position="50"/>
    </location>
</feature>
<proteinExistence type="predicted"/>